<organism evidence="10">
    <name type="scientific">uncultured euryarchaeote Rifle_16ft_4_minimus_37884</name>
    <dbReference type="NCBI Taxonomy" id="1665196"/>
    <lineage>
        <taxon>Archaea</taxon>
        <taxon>Methanobacteriati</taxon>
        <taxon>Methanobacteriota</taxon>
        <taxon>environmental samples</taxon>
    </lineage>
</organism>
<evidence type="ECO:0000256" key="3">
    <source>
        <dbReference type="ARBA" id="ARBA00022475"/>
    </source>
</evidence>
<keyword evidence="6 8" id="KW-1133">Transmembrane helix</keyword>
<dbReference type="GO" id="GO:0022857">
    <property type="term" value="F:transmembrane transporter activity"/>
    <property type="evidence" value="ECO:0007669"/>
    <property type="project" value="InterPro"/>
</dbReference>
<dbReference type="Gene3D" id="1.10.3720.10">
    <property type="entry name" value="MetI-like"/>
    <property type="match status" value="1"/>
</dbReference>
<dbReference type="AlphaFoldDB" id="A0A0H4T9H3"/>
<feature type="transmembrane region" description="Helical" evidence="8">
    <location>
        <begin position="243"/>
        <end position="264"/>
    </location>
</feature>
<dbReference type="Pfam" id="PF00528">
    <property type="entry name" value="BPD_transp_1"/>
    <property type="match status" value="1"/>
</dbReference>
<dbReference type="EMBL" id="KT007008">
    <property type="protein sequence ID" value="AKQ03132.1"/>
    <property type="molecule type" value="Genomic_DNA"/>
</dbReference>
<dbReference type="PANTHER" id="PTHR30614">
    <property type="entry name" value="MEMBRANE COMPONENT OF AMINO ACID ABC TRANSPORTER"/>
    <property type="match status" value="1"/>
</dbReference>
<dbReference type="InterPro" id="IPR000515">
    <property type="entry name" value="MetI-like"/>
</dbReference>
<proteinExistence type="inferred from homology"/>
<evidence type="ECO:0000256" key="6">
    <source>
        <dbReference type="ARBA" id="ARBA00022989"/>
    </source>
</evidence>
<evidence type="ECO:0000313" key="10">
    <source>
        <dbReference type="EMBL" id="AKQ03132.1"/>
    </source>
</evidence>
<dbReference type="NCBIfam" id="TIGR01726">
    <property type="entry name" value="HEQRo_perm_3TM"/>
    <property type="match status" value="1"/>
</dbReference>
<evidence type="ECO:0000256" key="7">
    <source>
        <dbReference type="ARBA" id="ARBA00023136"/>
    </source>
</evidence>
<feature type="domain" description="ABC transmembrane type-1" evidence="9">
    <location>
        <begin position="64"/>
        <end position="264"/>
    </location>
</feature>
<protein>
    <submittedName>
        <fullName evidence="10">Glutamine ABC transporter permease, polar amino acid transport system permease protein</fullName>
    </submittedName>
</protein>
<evidence type="ECO:0000256" key="4">
    <source>
        <dbReference type="ARBA" id="ARBA00022692"/>
    </source>
</evidence>
<feature type="transmembrane region" description="Helical" evidence="8">
    <location>
        <begin position="67"/>
        <end position="88"/>
    </location>
</feature>
<evidence type="ECO:0000256" key="5">
    <source>
        <dbReference type="ARBA" id="ARBA00022970"/>
    </source>
</evidence>
<comment type="similarity">
    <text evidence="8">Belongs to the binding-protein-dependent transport system permease family.</text>
</comment>
<keyword evidence="3" id="KW-1003">Cell membrane</keyword>
<keyword evidence="4 8" id="KW-0812">Transmembrane</keyword>
<keyword evidence="7 8" id="KW-0472">Membrane</keyword>
<keyword evidence="5" id="KW-0029">Amino-acid transport</keyword>
<feature type="transmembrane region" description="Helical" evidence="8">
    <location>
        <begin position="28"/>
        <end position="47"/>
    </location>
</feature>
<dbReference type="InterPro" id="IPR043429">
    <property type="entry name" value="ArtM/GltK/GlnP/TcyL/YhdX-like"/>
</dbReference>
<dbReference type="InterPro" id="IPR010065">
    <property type="entry name" value="AA_ABC_transptr_permease_3TM"/>
</dbReference>
<dbReference type="InterPro" id="IPR035906">
    <property type="entry name" value="MetI-like_sf"/>
</dbReference>
<reference evidence="10" key="1">
    <citation type="journal article" date="2015" name="ISME J.">
        <title>Aquifer environment selects for microbial species cohorts in sediment and groundwater.</title>
        <authorList>
            <person name="Hug L.A."/>
            <person name="Thomas B.C."/>
            <person name="Brown C.T."/>
            <person name="Frischkorn K.R."/>
            <person name="Williams K.H."/>
            <person name="Tringe S.G."/>
            <person name="Banfield J.F."/>
        </authorList>
    </citation>
    <scope>NUCLEOTIDE SEQUENCE</scope>
</reference>
<dbReference type="GO" id="GO:0006865">
    <property type="term" value="P:amino acid transport"/>
    <property type="evidence" value="ECO:0007669"/>
    <property type="project" value="UniProtKB-KW"/>
</dbReference>
<keyword evidence="2 8" id="KW-0813">Transport</keyword>
<evidence type="ECO:0000259" key="9">
    <source>
        <dbReference type="PROSITE" id="PS50928"/>
    </source>
</evidence>
<sequence length="281" mass="30882">MATVEAVAVRATPQAAVSKRALIRAAEMIGGGLVLLFLLQWFLGYSLTDPDMWAVYQRSFASGTIRTLGYVAIILPVSVILGFAIGWARVSRLRTLAWPATVYVEFFRGVPPLVVVIFASVLGPNLLPERFQSAELGLTLGATAIAFHSAAFQAEIFRAGFQSVSRGQLEAAQAIGMRPMQSMRHVILPQALRLSVPPLSNEFAVLIKDTSLMAIIAGREVFHLTLRVQDTIFREGGDLRWLFGMWTAVAIVYFILTFTVSSVMKLVERRFHARGIEAISV</sequence>
<name>A0A0H4T9H3_9EURY</name>
<dbReference type="SUPFAM" id="SSF161098">
    <property type="entry name" value="MetI-like"/>
    <property type="match status" value="1"/>
</dbReference>
<dbReference type="PROSITE" id="PS50928">
    <property type="entry name" value="ABC_TM1"/>
    <property type="match status" value="1"/>
</dbReference>
<dbReference type="CDD" id="cd06261">
    <property type="entry name" value="TM_PBP2"/>
    <property type="match status" value="1"/>
</dbReference>
<evidence type="ECO:0000256" key="1">
    <source>
        <dbReference type="ARBA" id="ARBA00004651"/>
    </source>
</evidence>
<evidence type="ECO:0000256" key="2">
    <source>
        <dbReference type="ARBA" id="ARBA00022448"/>
    </source>
</evidence>
<accession>A0A0H4T9H3</accession>
<dbReference type="GO" id="GO:0043190">
    <property type="term" value="C:ATP-binding cassette (ABC) transporter complex"/>
    <property type="evidence" value="ECO:0007669"/>
    <property type="project" value="InterPro"/>
</dbReference>
<comment type="subcellular location">
    <subcellularLocation>
        <location evidence="1 8">Cell membrane</location>
        <topology evidence="1 8">Multi-pass membrane protein</topology>
    </subcellularLocation>
</comment>
<dbReference type="PANTHER" id="PTHR30614:SF0">
    <property type="entry name" value="L-CYSTINE TRANSPORT SYSTEM PERMEASE PROTEIN TCYL"/>
    <property type="match status" value="1"/>
</dbReference>
<feature type="transmembrane region" description="Helical" evidence="8">
    <location>
        <begin position="100"/>
        <end position="122"/>
    </location>
</feature>
<evidence type="ECO:0000256" key="8">
    <source>
        <dbReference type="RuleBase" id="RU363032"/>
    </source>
</evidence>